<dbReference type="GeneID" id="20528611"/>
<protein>
    <submittedName>
        <fullName evidence="1">Uncharacterized protein</fullName>
    </submittedName>
</protein>
<name>A0A058Z7I4_FONAL</name>
<proteinExistence type="predicted"/>
<dbReference type="Proteomes" id="UP000030693">
    <property type="component" value="Unassembled WGS sequence"/>
</dbReference>
<reference evidence="1" key="1">
    <citation type="submission" date="2013-04" db="EMBL/GenBank/DDBJ databases">
        <title>The Genome Sequence of Fonticula alba ATCC 38817.</title>
        <authorList>
            <consortium name="The Broad Institute Genomics Platform"/>
            <person name="Russ C."/>
            <person name="Cuomo C."/>
            <person name="Burger G."/>
            <person name="Gray M.W."/>
            <person name="Holland P.W.H."/>
            <person name="King N."/>
            <person name="Lang F.B.F."/>
            <person name="Roger A.J."/>
            <person name="Ruiz-Trillo I."/>
            <person name="Brown M."/>
            <person name="Walker B."/>
            <person name="Young S."/>
            <person name="Zeng Q."/>
            <person name="Gargeya S."/>
            <person name="Fitzgerald M."/>
            <person name="Haas B."/>
            <person name="Abouelleil A."/>
            <person name="Allen A.W."/>
            <person name="Alvarado L."/>
            <person name="Arachchi H.M."/>
            <person name="Berlin A.M."/>
            <person name="Chapman S.B."/>
            <person name="Gainer-Dewar J."/>
            <person name="Goldberg J."/>
            <person name="Griggs A."/>
            <person name="Gujja S."/>
            <person name="Hansen M."/>
            <person name="Howarth C."/>
            <person name="Imamovic A."/>
            <person name="Ireland A."/>
            <person name="Larimer J."/>
            <person name="McCowan C."/>
            <person name="Murphy C."/>
            <person name="Pearson M."/>
            <person name="Poon T.W."/>
            <person name="Priest M."/>
            <person name="Roberts A."/>
            <person name="Saif S."/>
            <person name="Shea T."/>
            <person name="Sisk P."/>
            <person name="Sykes S."/>
            <person name="Wortman J."/>
            <person name="Nusbaum C."/>
            <person name="Birren B."/>
        </authorList>
    </citation>
    <scope>NUCLEOTIDE SEQUENCE [LARGE SCALE GENOMIC DNA]</scope>
    <source>
        <strain evidence="1">ATCC 38817</strain>
    </source>
</reference>
<evidence type="ECO:0000313" key="1">
    <source>
        <dbReference type="EMBL" id="KCV69457.1"/>
    </source>
</evidence>
<accession>A0A058Z7I4</accession>
<sequence>MAPNLATPVFGEVLDSFTDRQFEIILPCASNHVQPVSDEVVVFPTTGSAHPLTEDATLLLCGQDRRLRLQLQIRPRPALEEAVSASTDAQGPHHAPDAVVAEEVIVFTFEQPLVPDPAVFFVPSTSAGVNAGPLGRLFALVLTANGSLFRLVLDLVMVEGAGLRLVPPPAPQGAFQPWVDTVHFVSGPLLGESSVGLRPGVSLLAAVSPSDAVVALACGSLRTAIISECGTKVALHPVDIESFETGLSLKSFFRRFVSPVQEAVPFVAIRIVYHPTLRDVFLFSLSAGGVVQLWSVATQKCLDTHSLLPLVRQSHAHTPQQTQSPVGNLLDQPFSSDSLQIVSILPLTPATASTLTGLGSGDLSDTEESPADAITAEEAADMDSLGSDDEEIFHQQLLVRAMVYISDKSGPFFAELHYRISDDHIERINMPRLPAPTGVQRFTIDTEHVWALARTPDTMLTVGDTPAALSAAGARYESVLLARCPLPMDRESIEQAPSGPLLPGAWEVVSLLPALETGLLTPVLQQFAFFERLAAAGLGFPLDPEVISAVGTRFLATPGLFSMAVVCQAVQMFSQAPLRCADAEVLGLCAGRILTVAGQKARELGTSLESAVLASWRHFLDLLLEAYQRSLTPVAVCSLTDAPVPGGQGPLVVLLRHQALSEIRPLGQVDLFGAFVAAPFPQMAEQLVAQAGGDIGPWAAFARLARAAYGTVLTGTGLLPLWVALDRALCRLSSTGPGAGASDAAPAIGWASVLDALAGAPGGQEAATLLAAEEAPLGPAGISARAIIYDAPFAQIPGSFILTSVVELARSLASVVAAGSVSYSAVLNGVELLLGAIRQEAQQRAWTPNRLARAVASRRFLLTHAALALVLFRRSANTTPTGPEESRTAAAFATIVDLFSAVRLTDFLLLDPARSATHPLVLSGNLFAECRLRALSCLEGIFALLDVAPSAVLQLAGLTTTRSAGILRAVAKAQIQLAIGAGQALTLASRPGRDLVSLILKAAPVPTAGASPEALYAHINHFFDLLNMAHSLELVEHLAQTVLELYLGPTETKSTDSGTGSDFSVPSDVAVAIFHFSVLMQLFTSRLQLGRFTEAFDTLLRLSALRLPHAVLSSEPSSLFSRQAGGGTLIFGPFLDQARHTVRGSALELSCMERFVSTVCEAGQARLLAELPVDSVRAALERTLEHKAHNSPVCIPVALVAELGAACEADLKHGSRLLAGAAEAAPAAEADPTTAGPIEVFSTGVCYHKILSSLYVSNRAHRAAARILYIYASRVLALGAGAQQSRVSPIAARGLLQLVADALAMSASLLSLLPRAEAFFYLRDASIMPRSVGGPAAATGPVTASPLAVGQDAAGSSVLASVRTLAQVQRETAAAQARLSLLLHLTTGTGPASGRLDDPQEAVAACLGGAFALAPGAGLFALPVGPVQGLLRQHIEQSLAGLVAAGHADRAFTLATQSGAGQFGPVFLRLLTRVYLTLLCQPAGSRAPGADEAWKRLTNYLAVLSDAMPEAADATGGGAGTELELYDAVLDEWLAQSRGLPLPGWLVQPYQADERKLGTLVAALGRAGRHAESLQVASQARAGLSRSKRLRTELAASSPSADAGFFYSAPV</sequence>
<dbReference type="EMBL" id="KB932206">
    <property type="protein sequence ID" value="KCV69457.1"/>
    <property type="molecule type" value="Genomic_DNA"/>
</dbReference>
<dbReference type="GO" id="GO:0017056">
    <property type="term" value="F:structural constituent of nuclear pore"/>
    <property type="evidence" value="ECO:0007669"/>
    <property type="project" value="TreeGrafter"/>
</dbReference>
<evidence type="ECO:0000313" key="2">
    <source>
        <dbReference type="Proteomes" id="UP000030693"/>
    </source>
</evidence>
<keyword evidence="2" id="KW-1185">Reference proteome</keyword>
<dbReference type="GO" id="GO:0005643">
    <property type="term" value="C:nuclear pore"/>
    <property type="evidence" value="ECO:0007669"/>
    <property type="project" value="UniProtKB-ARBA"/>
</dbReference>
<organism evidence="1">
    <name type="scientific">Fonticula alba</name>
    <name type="common">Slime mold</name>
    <dbReference type="NCBI Taxonomy" id="691883"/>
    <lineage>
        <taxon>Eukaryota</taxon>
        <taxon>Rotosphaerida</taxon>
        <taxon>Fonticulaceae</taxon>
        <taxon>Fonticula</taxon>
    </lineage>
</organism>
<dbReference type="PANTHER" id="PTHR21286:SF0">
    <property type="entry name" value="NUCLEAR PORE COMPLEX PROTEIN NUP160"/>
    <property type="match status" value="1"/>
</dbReference>
<gene>
    <name evidence="1" type="ORF">H696_03886</name>
</gene>
<dbReference type="InterPro" id="IPR021717">
    <property type="entry name" value="Nucleoporin_Nup160"/>
</dbReference>
<dbReference type="PANTHER" id="PTHR21286">
    <property type="entry name" value="NUCLEAR PORE COMPLEX PROTEIN NUP160"/>
    <property type="match status" value="1"/>
</dbReference>
<dbReference type="RefSeq" id="XP_009496022.1">
    <property type="nucleotide sequence ID" value="XM_009497747.1"/>
</dbReference>